<dbReference type="CDD" id="cd24076">
    <property type="entry name" value="ASKHA_ATPase_ROK_BsXylR-like"/>
    <property type="match status" value="1"/>
</dbReference>
<dbReference type="SUPFAM" id="SSF46785">
    <property type="entry name" value="Winged helix' DNA-binding domain"/>
    <property type="match status" value="1"/>
</dbReference>
<comment type="function">
    <text evidence="1">Transcriptional repressor of xylose-utilizing enzymes.</text>
</comment>
<name>A0ABQ2NND3_9BACI</name>
<dbReference type="SUPFAM" id="SSF53067">
    <property type="entry name" value="Actin-like ATPase domain"/>
    <property type="match status" value="1"/>
</dbReference>
<evidence type="ECO:0000313" key="4">
    <source>
        <dbReference type="EMBL" id="GGP07757.1"/>
    </source>
</evidence>
<dbReference type="InterPro" id="IPR049874">
    <property type="entry name" value="ROK_cs"/>
</dbReference>
<dbReference type="Pfam" id="PF00480">
    <property type="entry name" value="ROK"/>
    <property type="match status" value="1"/>
</dbReference>
<proteinExistence type="inferred from homology"/>
<dbReference type="InterPro" id="IPR036388">
    <property type="entry name" value="WH-like_DNA-bd_sf"/>
</dbReference>
<keyword evidence="3" id="KW-0859">Xylose metabolism</keyword>
<dbReference type="EMBL" id="BMLW01000001">
    <property type="protein sequence ID" value="GGP07757.1"/>
    <property type="molecule type" value="Genomic_DNA"/>
</dbReference>
<dbReference type="Gene3D" id="1.10.10.10">
    <property type="entry name" value="Winged helix-like DNA-binding domain superfamily/Winged helix DNA-binding domain"/>
    <property type="match status" value="1"/>
</dbReference>
<dbReference type="PROSITE" id="PS01125">
    <property type="entry name" value="ROK"/>
    <property type="match status" value="1"/>
</dbReference>
<dbReference type="Proteomes" id="UP000641206">
    <property type="component" value="Unassembled WGS sequence"/>
</dbReference>
<dbReference type="InterPro" id="IPR043129">
    <property type="entry name" value="ATPase_NBD"/>
</dbReference>
<dbReference type="InterPro" id="IPR036390">
    <property type="entry name" value="WH_DNA-bd_sf"/>
</dbReference>
<protein>
    <submittedName>
        <fullName evidence="4">Xylose repressor</fullName>
    </submittedName>
</protein>
<evidence type="ECO:0000256" key="3">
    <source>
        <dbReference type="ARBA" id="ARBA00022629"/>
    </source>
</evidence>
<evidence type="ECO:0000313" key="5">
    <source>
        <dbReference type="Proteomes" id="UP000641206"/>
    </source>
</evidence>
<comment type="caution">
    <text evidence="4">The sequence shown here is derived from an EMBL/GenBank/DDBJ whole genome shotgun (WGS) entry which is preliminary data.</text>
</comment>
<keyword evidence="3" id="KW-0119">Carbohydrate metabolism</keyword>
<evidence type="ECO:0000256" key="2">
    <source>
        <dbReference type="ARBA" id="ARBA00006479"/>
    </source>
</evidence>
<organism evidence="4 5">
    <name type="scientific">Oceanobacillus neutriphilus</name>
    <dbReference type="NCBI Taxonomy" id="531815"/>
    <lineage>
        <taxon>Bacteria</taxon>
        <taxon>Bacillati</taxon>
        <taxon>Bacillota</taxon>
        <taxon>Bacilli</taxon>
        <taxon>Bacillales</taxon>
        <taxon>Bacillaceae</taxon>
        <taxon>Oceanobacillus</taxon>
    </lineage>
</organism>
<comment type="similarity">
    <text evidence="2">Belongs to the ROK (NagC/XylR) family.</text>
</comment>
<keyword evidence="5" id="KW-1185">Reference proteome</keyword>
<dbReference type="Gene3D" id="3.30.420.40">
    <property type="match status" value="2"/>
</dbReference>
<reference evidence="5" key="1">
    <citation type="journal article" date="2019" name="Int. J. Syst. Evol. Microbiol.">
        <title>The Global Catalogue of Microorganisms (GCM) 10K type strain sequencing project: providing services to taxonomists for standard genome sequencing and annotation.</title>
        <authorList>
            <consortium name="The Broad Institute Genomics Platform"/>
            <consortium name="The Broad Institute Genome Sequencing Center for Infectious Disease"/>
            <person name="Wu L."/>
            <person name="Ma J."/>
        </authorList>
    </citation>
    <scope>NUCLEOTIDE SEQUENCE [LARGE SCALE GENOMIC DNA]</scope>
    <source>
        <strain evidence="5">CGMCC 1.7693</strain>
    </source>
</reference>
<dbReference type="RefSeq" id="WP_188732898.1">
    <property type="nucleotide sequence ID" value="NZ_BMLW01000001.1"/>
</dbReference>
<dbReference type="PANTHER" id="PTHR18964:SF149">
    <property type="entry name" value="BIFUNCTIONAL UDP-N-ACETYLGLUCOSAMINE 2-EPIMERASE_N-ACETYLMANNOSAMINE KINASE"/>
    <property type="match status" value="1"/>
</dbReference>
<dbReference type="PANTHER" id="PTHR18964">
    <property type="entry name" value="ROK (REPRESSOR, ORF, KINASE) FAMILY"/>
    <property type="match status" value="1"/>
</dbReference>
<accession>A0ABQ2NND3</accession>
<sequence>MKANKTWNQYVVKQENKMLVLDMVRANSTISRAEIANRTGLNKGTVSSLVNELLEEKLINEFGPGESSGGRKPLILSFNHHAGYSIGVDLGVNYILGMVTDLNGNILFEKHSSIHHLTYEETLEELYQMIDTLIAHTQESPYGLIGIGVGVPGIVDKSKKILLAPNLKWENVDLKMILENRYSVPVTIENEANAGAHAERRFGIGKGYHNILYISVGIGIGVGIIIQDELYVGNNGFSGEFGHMTIETSGEKCSCGNVGCWELYASEKALLRGIEGLEREDLMHTEFSLEHIITLAEQDDQQIIEIIESVGKYLGIGINNMINIFNPEQVIIGNRIAKAQPWLQPTLTKWIEEHSLWFSQKDLQIDFAELTTHSTALGVAAFSVEIFLKNHLQKVTKI</sequence>
<dbReference type="Pfam" id="PF13412">
    <property type="entry name" value="HTH_24"/>
    <property type="match status" value="1"/>
</dbReference>
<gene>
    <name evidence="4" type="primary">xylR</name>
    <name evidence="4" type="ORF">GCM10011346_05010</name>
</gene>
<evidence type="ECO:0000256" key="1">
    <source>
        <dbReference type="ARBA" id="ARBA00002486"/>
    </source>
</evidence>
<dbReference type="InterPro" id="IPR000600">
    <property type="entry name" value="ROK"/>
</dbReference>